<gene>
    <name evidence="2" type="ORF">ACFS27_22655</name>
</gene>
<dbReference type="Proteomes" id="UP001597479">
    <property type="component" value="Unassembled WGS sequence"/>
</dbReference>
<dbReference type="EMBL" id="JBHUOG010000002">
    <property type="protein sequence ID" value="MFD2796379.1"/>
    <property type="molecule type" value="Genomic_DNA"/>
</dbReference>
<reference evidence="3" key="1">
    <citation type="journal article" date="2019" name="Int. J. Syst. Evol. Microbiol.">
        <title>The Global Catalogue of Microorganisms (GCM) 10K type strain sequencing project: providing services to taxonomists for standard genome sequencing and annotation.</title>
        <authorList>
            <consortium name="The Broad Institute Genomics Platform"/>
            <consortium name="The Broad Institute Genome Sequencing Center for Infectious Disease"/>
            <person name="Wu L."/>
            <person name="Ma J."/>
        </authorList>
    </citation>
    <scope>NUCLEOTIDE SEQUENCE [LARGE SCALE GENOMIC DNA]</scope>
    <source>
        <strain evidence="3">CCM 7044</strain>
    </source>
</reference>
<name>A0ABW5VZP1_9MICO</name>
<feature type="compositionally biased region" description="Pro residues" evidence="1">
    <location>
        <begin position="355"/>
        <end position="373"/>
    </location>
</feature>
<accession>A0ABW5VZP1</accession>
<evidence type="ECO:0000313" key="2">
    <source>
        <dbReference type="EMBL" id="MFD2796379.1"/>
    </source>
</evidence>
<protein>
    <submittedName>
        <fullName evidence="2">Uncharacterized protein</fullName>
    </submittedName>
</protein>
<evidence type="ECO:0000256" key="1">
    <source>
        <dbReference type="SAM" id="MobiDB-lite"/>
    </source>
</evidence>
<organism evidence="2 3">
    <name type="scientific">Promicromonospora vindobonensis</name>
    <dbReference type="NCBI Taxonomy" id="195748"/>
    <lineage>
        <taxon>Bacteria</taxon>
        <taxon>Bacillati</taxon>
        <taxon>Actinomycetota</taxon>
        <taxon>Actinomycetes</taxon>
        <taxon>Micrococcales</taxon>
        <taxon>Promicromonosporaceae</taxon>
        <taxon>Promicromonospora</taxon>
    </lineage>
</organism>
<evidence type="ECO:0000313" key="3">
    <source>
        <dbReference type="Proteomes" id="UP001597479"/>
    </source>
</evidence>
<comment type="caution">
    <text evidence="2">The sequence shown here is derived from an EMBL/GenBank/DDBJ whole genome shotgun (WGS) entry which is preliminary data.</text>
</comment>
<feature type="region of interest" description="Disordered" evidence="1">
    <location>
        <begin position="327"/>
        <end position="373"/>
    </location>
</feature>
<keyword evidence="3" id="KW-1185">Reference proteome</keyword>
<dbReference type="RefSeq" id="WP_377187854.1">
    <property type="nucleotide sequence ID" value="NZ_JBHUOG010000002.1"/>
</dbReference>
<sequence length="373" mass="40507">MSNQPTGNHPAPTHSDVDADNPARVPGPIDVAGTLDSPAQEALNAFHARWQLIAGSEKFELREPEAGRDVASIGIARRGASSIQVVRVSVQEHTTWIRLSVSKSKRSVDMAAASRVLYLPIRETGQVLLAASEALRHMRTVARLATERYSARSNADALERTLDLEARTAGLDANFLKDPQAQRGHVGVWEGTRDRFNAAHGPTIVVATGNRARSYLTLRIGDLIDEQDALWMTPIKKWLWAGSTQPRPSGSIFRALALLPRAASNVASRIARIRQVGQALHVVEECQRITDALEDAHERLANAEALCSARLEERRLTDAIVVAVKEASTPVERPGRPASHTGRPAPRTSRTLLPPVTPAPPRAPRPDTGPPSL</sequence>
<proteinExistence type="predicted"/>
<feature type="region of interest" description="Disordered" evidence="1">
    <location>
        <begin position="1"/>
        <end position="26"/>
    </location>
</feature>